<comment type="caution">
    <text evidence="1">The sequence shown here is derived from an EMBL/GenBank/DDBJ whole genome shotgun (WGS) entry which is preliminary data.</text>
</comment>
<dbReference type="AlphaFoldDB" id="A0A545UK80"/>
<name>A0A545UK80_9GAMM</name>
<proteinExistence type="predicted"/>
<accession>A0A545UK80</accession>
<dbReference type="Proteomes" id="UP000315439">
    <property type="component" value="Unassembled WGS sequence"/>
</dbReference>
<dbReference type="OrthoDB" id="6196722at2"/>
<dbReference type="RefSeq" id="WP_142891917.1">
    <property type="nucleotide sequence ID" value="NZ_ML660160.1"/>
</dbReference>
<gene>
    <name evidence="1" type="ORF">FLL46_02980</name>
</gene>
<evidence type="ECO:0000313" key="1">
    <source>
        <dbReference type="EMBL" id="TQV89853.1"/>
    </source>
</evidence>
<sequence>MLNKQSIAEVLQLLLPPEAEVEFDFDREGFFASFCWLLNSDPERPFKRSKKVHFIITREALEDFKNVGNKNEARLQLDFETYINHKLDLFDPNHNAPEGVAPPVEKWVIDSLLFIEALEKLKGVKRPIF</sequence>
<protein>
    <submittedName>
        <fullName evidence="1">Uncharacterized protein</fullName>
    </submittedName>
</protein>
<organism evidence="1 2">
    <name type="scientific">Aliikangiella coralliicola</name>
    <dbReference type="NCBI Taxonomy" id="2592383"/>
    <lineage>
        <taxon>Bacteria</taxon>
        <taxon>Pseudomonadati</taxon>
        <taxon>Pseudomonadota</taxon>
        <taxon>Gammaproteobacteria</taxon>
        <taxon>Oceanospirillales</taxon>
        <taxon>Pleioneaceae</taxon>
        <taxon>Aliikangiella</taxon>
    </lineage>
</organism>
<dbReference type="EMBL" id="VIKS01000001">
    <property type="protein sequence ID" value="TQV89853.1"/>
    <property type="molecule type" value="Genomic_DNA"/>
</dbReference>
<evidence type="ECO:0000313" key="2">
    <source>
        <dbReference type="Proteomes" id="UP000315439"/>
    </source>
</evidence>
<reference evidence="1 2" key="1">
    <citation type="submission" date="2019-07" db="EMBL/GenBank/DDBJ databases">
        <title>Draft genome for Aliikangiella sp. M105.</title>
        <authorList>
            <person name="Wang G."/>
        </authorList>
    </citation>
    <scope>NUCLEOTIDE SEQUENCE [LARGE SCALE GENOMIC DNA]</scope>
    <source>
        <strain evidence="1 2">M105</strain>
    </source>
</reference>
<keyword evidence="2" id="KW-1185">Reference proteome</keyword>